<dbReference type="Pfam" id="PF05175">
    <property type="entry name" value="MTS"/>
    <property type="match status" value="1"/>
</dbReference>
<gene>
    <name evidence="7" type="ORF">V5R04_14030</name>
</gene>
<evidence type="ECO:0000256" key="4">
    <source>
        <dbReference type="ARBA" id="ARBA00022679"/>
    </source>
</evidence>
<name>A0AAU7DV31_9MICO</name>
<dbReference type="InterPro" id="IPR002052">
    <property type="entry name" value="DNA_methylase_N6_adenine_CS"/>
</dbReference>
<evidence type="ECO:0000259" key="6">
    <source>
        <dbReference type="Pfam" id="PF26049"/>
    </source>
</evidence>
<dbReference type="GO" id="GO:0003676">
    <property type="term" value="F:nucleic acid binding"/>
    <property type="evidence" value="ECO:0007669"/>
    <property type="project" value="InterPro"/>
</dbReference>
<keyword evidence="3 7" id="KW-0489">Methyltransferase</keyword>
<dbReference type="Gene3D" id="3.40.50.150">
    <property type="entry name" value="Vaccinia Virus protein VP39"/>
    <property type="match status" value="2"/>
</dbReference>
<feature type="domain" description="RlmG N-terminal" evidence="6">
    <location>
        <begin position="61"/>
        <end position="174"/>
    </location>
</feature>
<dbReference type="SUPFAM" id="SSF53335">
    <property type="entry name" value="S-adenosyl-L-methionine-dependent methyltransferases"/>
    <property type="match status" value="1"/>
</dbReference>
<evidence type="ECO:0000256" key="1">
    <source>
        <dbReference type="ARBA" id="ARBA00022490"/>
    </source>
</evidence>
<dbReference type="EMBL" id="CP146203">
    <property type="protein sequence ID" value="XBH21311.1"/>
    <property type="molecule type" value="Genomic_DNA"/>
</dbReference>
<accession>A0AAU7DV31</accession>
<dbReference type="InterPro" id="IPR058679">
    <property type="entry name" value="RlmG_N"/>
</dbReference>
<dbReference type="InterPro" id="IPR029063">
    <property type="entry name" value="SAM-dependent_MTases_sf"/>
</dbReference>
<evidence type="ECO:0000256" key="3">
    <source>
        <dbReference type="ARBA" id="ARBA00022603"/>
    </source>
</evidence>
<evidence type="ECO:0000259" key="5">
    <source>
        <dbReference type="Pfam" id="PF05175"/>
    </source>
</evidence>
<dbReference type="InterPro" id="IPR046977">
    <property type="entry name" value="RsmC/RlmG"/>
</dbReference>
<dbReference type="PANTHER" id="PTHR47816:SF4">
    <property type="entry name" value="RIBOSOMAL RNA SMALL SUBUNIT METHYLTRANSFERASE C"/>
    <property type="match status" value="1"/>
</dbReference>
<dbReference type="GO" id="GO:0008757">
    <property type="term" value="F:S-adenosylmethionine-dependent methyltransferase activity"/>
    <property type="evidence" value="ECO:0007669"/>
    <property type="project" value="InterPro"/>
</dbReference>
<dbReference type="InterPro" id="IPR007848">
    <property type="entry name" value="Small_mtfrase_dom"/>
</dbReference>
<reference evidence="7" key="1">
    <citation type="submission" date="2024-02" db="EMBL/GenBank/DDBJ databases">
        <title>Tomenella chthoni gen. nov. sp. nov., a member of the family Jonesiaceae isolated from bat guano.</title>
        <authorList>
            <person name="Miller S.L."/>
            <person name="King J."/>
            <person name="Sankaranarayanan K."/>
            <person name="Lawson P.A."/>
        </authorList>
    </citation>
    <scope>NUCLEOTIDE SEQUENCE</scope>
    <source>
        <strain evidence="7">BS-20</strain>
    </source>
</reference>
<protein>
    <submittedName>
        <fullName evidence="7">Methyltransferase</fullName>
    </submittedName>
</protein>
<dbReference type="GO" id="GO:0032259">
    <property type="term" value="P:methylation"/>
    <property type="evidence" value="ECO:0007669"/>
    <property type="project" value="UniProtKB-KW"/>
</dbReference>
<evidence type="ECO:0000256" key="2">
    <source>
        <dbReference type="ARBA" id="ARBA00022552"/>
    </source>
</evidence>
<dbReference type="PROSITE" id="PS00092">
    <property type="entry name" value="N6_MTASE"/>
    <property type="match status" value="1"/>
</dbReference>
<keyword evidence="2" id="KW-0698">rRNA processing</keyword>
<proteinExistence type="predicted"/>
<sequence length="377" mass="39733">MALESRLRPAPPVDLDGVDRILLAQVALQLEQRPDTSAALTIAIVNAQSPQFLHELKLLAPAAAFLVHNDLLHHQALLDDAGLATRRQPDLASGLLYAPELFTGTDIVVARLPKSLDALASLASSAAQHLGPSAVFLTGARQKYLVPAQSTTLAKSFGSVQASLGQFKSRVLIASDPVPGTVASPAVTAQLADIDLAVGAYGGVFAGTKLDIGTRLLIATIPDLLADYTEAVDFVDLGCGTGLLSAYIVRHREVARVRASDLSRIAVQSTLLTAQLNGVADRVVVTQNDALAGLPSQSADVVVCNPPFHASTTLETDTARTMFEQAARVLRPGGEMWTVFNTPLKYGGALSRAVGPTEIIAQNTKFQVTRSTKSFTT</sequence>
<keyword evidence="1" id="KW-0963">Cytoplasm</keyword>
<feature type="domain" description="Methyltransferase small" evidence="5">
    <location>
        <begin position="200"/>
        <end position="369"/>
    </location>
</feature>
<dbReference type="GO" id="GO:0006364">
    <property type="term" value="P:rRNA processing"/>
    <property type="evidence" value="ECO:0007669"/>
    <property type="project" value="UniProtKB-KW"/>
</dbReference>
<dbReference type="AlphaFoldDB" id="A0AAU7DV31"/>
<keyword evidence="4" id="KW-0808">Transferase</keyword>
<dbReference type="CDD" id="cd02440">
    <property type="entry name" value="AdoMet_MTases"/>
    <property type="match status" value="1"/>
</dbReference>
<evidence type="ECO:0000313" key="7">
    <source>
        <dbReference type="EMBL" id="XBH21311.1"/>
    </source>
</evidence>
<organism evidence="7">
    <name type="scientific">Jonesiaceae bacterium BS-20</name>
    <dbReference type="NCBI Taxonomy" id="3120821"/>
    <lineage>
        <taxon>Bacteria</taxon>
        <taxon>Bacillati</taxon>
        <taxon>Actinomycetota</taxon>
        <taxon>Actinomycetes</taxon>
        <taxon>Micrococcales</taxon>
        <taxon>Jonesiaceae</taxon>
    </lineage>
</organism>
<dbReference type="PANTHER" id="PTHR47816">
    <property type="entry name" value="RIBOSOMAL RNA SMALL SUBUNIT METHYLTRANSFERASE C"/>
    <property type="match status" value="1"/>
</dbReference>
<dbReference type="Pfam" id="PF26049">
    <property type="entry name" value="RLMG_N"/>
    <property type="match status" value="1"/>
</dbReference>
<dbReference type="GO" id="GO:0008170">
    <property type="term" value="F:N-methyltransferase activity"/>
    <property type="evidence" value="ECO:0007669"/>
    <property type="project" value="UniProtKB-ARBA"/>
</dbReference>